<evidence type="ECO:0000313" key="2">
    <source>
        <dbReference type="EMBL" id="QZD88938.1"/>
    </source>
</evidence>
<evidence type="ECO:0000313" key="3">
    <source>
        <dbReference type="Proteomes" id="UP000824281"/>
    </source>
</evidence>
<accession>A0ABX8ZP31</accession>
<dbReference type="Gene3D" id="2.60.40.1170">
    <property type="entry name" value="Mu homology domain, subdomain B"/>
    <property type="match status" value="1"/>
</dbReference>
<sequence>MSGAIAVTRIFKQLAGLFGLWFGLFFWAAAAQAQTATIDWATAGVTNLTAVPNPTVVTGSDRTTATVTYSSVVSGTGSFVPSYGGFLSYYTGTIGSAAQPLLLNFDNSQYDPNDKVTATFTLSQTVRNLSFTLTDIDNGAFADAIEVYYDNGSGVFVNAASTPSFWAAESAVTRTNNSTVNGWRGTANVETLSTNGDLQFNFGSTGVKRIRIVYFSYTGTGDPSGQFTGISDFTYSAPGADLSLTKSLVSDIPVQGGTATYRLTLTNSPSSLETATGITVRDNLPSGFTFDSSSGSGTFNSATGTWSIASLAPGASVSIDISGTVSSVSGTSVTNTAEVTASSVTDRDSIPNNGVTTEDDFASVSFTVANGRVAGTPPELVCPNGSTIFDWDSPSVSWTAGSTNNSYALASFGNIGFAISNTGTYVTAVEFGGTSPTLQSTFTGGLSPTERNLAVITNQTSQGGSATITISLPRGFEGLQFTIFDVDFASGQFADRVTVTGSLSGSSVTPVLTNGNSNYVSGNVAIGDAASDSDSGRGNLTVTFTHKIDTVTISYGNHTTAPADPGNQGIGLHDIEMCLPYTTVSVTKVSSVVSDPVNGSTNPKAIPGAVVEYLISVTNTGAEAADADSVSVTDDAPADAKMCLSTFGGGSGPIMFNAGTPSSGLSYSYLALDSAGDDLEFSSDGGASWSYVPSPDSDGCDANISNFRVKPGGSFAASATFSLRVRFVIE</sequence>
<dbReference type="EMBL" id="CP081295">
    <property type="protein sequence ID" value="QZD88938.1"/>
    <property type="molecule type" value="Genomic_DNA"/>
</dbReference>
<dbReference type="InterPro" id="IPR047589">
    <property type="entry name" value="DUF11_rpt"/>
</dbReference>
<proteinExistence type="predicted"/>
<organism evidence="2 3">
    <name type="scientific">Qipengyuania aurantiaca</name>
    <dbReference type="NCBI Taxonomy" id="2867233"/>
    <lineage>
        <taxon>Bacteria</taxon>
        <taxon>Pseudomonadati</taxon>
        <taxon>Pseudomonadota</taxon>
        <taxon>Alphaproteobacteria</taxon>
        <taxon>Sphingomonadales</taxon>
        <taxon>Erythrobacteraceae</taxon>
        <taxon>Qipengyuania</taxon>
    </lineage>
</organism>
<dbReference type="RefSeq" id="WP_221424448.1">
    <property type="nucleotide sequence ID" value="NZ_CP081295.1"/>
</dbReference>
<dbReference type="NCBIfam" id="TIGR01451">
    <property type="entry name" value="B_ant_repeat"/>
    <property type="match status" value="2"/>
</dbReference>
<gene>
    <name evidence="2" type="ORF">K3148_08755</name>
</gene>
<dbReference type="Pfam" id="PF01345">
    <property type="entry name" value="DUF11"/>
    <property type="match status" value="1"/>
</dbReference>
<name>A0ABX8ZP31_9SPHN</name>
<feature type="domain" description="DUF11" evidence="1">
    <location>
        <begin position="241"/>
        <end position="353"/>
    </location>
</feature>
<protein>
    <submittedName>
        <fullName evidence="2">DUF11 domain-containing protein</fullName>
    </submittedName>
</protein>
<evidence type="ECO:0000259" key="1">
    <source>
        <dbReference type="Pfam" id="PF01345"/>
    </source>
</evidence>
<dbReference type="InterPro" id="IPR001434">
    <property type="entry name" value="OmcB-like_DUF11"/>
</dbReference>
<reference evidence="2 3" key="1">
    <citation type="submission" date="2021-08" db="EMBL/GenBank/DDBJ databases">
        <title>Comparative Genomics Analysis of the Genus Qipengyuania Reveals Extensive Genetic Diversity and Metabolic Versatility, Including the Description of Fifteen Novel Species.</title>
        <authorList>
            <person name="Liu Y."/>
        </authorList>
    </citation>
    <scope>NUCLEOTIDE SEQUENCE [LARGE SCALE GENOMIC DNA]</scope>
    <source>
        <strain evidence="2 3">1NDH13</strain>
    </source>
</reference>
<dbReference type="Proteomes" id="UP000824281">
    <property type="component" value="Chromosome"/>
</dbReference>
<keyword evidence="3" id="KW-1185">Reference proteome</keyword>